<dbReference type="GO" id="GO:0005829">
    <property type="term" value="C:cytosol"/>
    <property type="evidence" value="ECO:0007669"/>
    <property type="project" value="TreeGrafter"/>
</dbReference>
<dbReference type="Proteomes" id="UP000175691">
    <property type="component" value="Unassembled WGS sequence"/>
</dbReference>
<dbReference type="PROSITE" id="PS50931">
    <property type="entry name" value="HTH_LYSR"/>
    <property type="match status" value="1"/>
</dbReference>
<evidence type="ECO:0000313" key="7">
    <source>
        <dbReference type="Proteomes" id="UP000175691"/>
    </source>
</evidence>
<dbReference type="Pfam" id="PF00126">
    <property type="entry name" value="HTH_1"/>
    <property type="match status" value="1"/>
</dbReference>
<dbReference type="SUPFAM" id="SSF46785">
    <property type="entry name" value="Winged helix' DNA-binding domain"/>
    <property type="match status" value="1"/>
</dbReference>
<comment type="caution">
    <text evidence="6">The sequence shown here is derived from an EMBL/GenBank/DDBJ whole genome shotgun (WGS) entry which is preliminary data.</text>
</comment>
<evidence type="ECO:0000256" key="4">
    <source>
        <dbReference type="ARBA" id="ARBA00023163"/>
    </source>
</evidence>
<dbReference type="FunFam" id="1.10.10.10:FF:000001">
    <property type="entry name" value="LysR family transcriptional regulator"/>
    <property type="match status" value="1"/>
</dbReference>
<accession>A0A1E7Z853</accession>
<dbReference type="InterPro" id="IPR000847">
    <property type="entry name" value="LysR_HTH_N"/>
</dbReference>
<dbReference type="GO" id="GO:0003700">
    <property type="term" value="F:DNA-binding transcription factor activity"/>
    <property type="evidence" value="ECO:0007669"/>
    <property type="project" value="InterPro"/>
</dbReference>
<gene>
    <name evidence="6" type="ORF">BFC18_16640</name>
</gene>
<dbReference type="Pfam" id="PF03466">
    <property type="entry name" value="LysR_substrate"/>
    <property type="match status" value="1"/>
</dbReference>
<evidence type="ECO:0000313" key="6">
    <source>
        <dbReference type="EMBL" id="OFC69696.1"/>
    </source>
</evidence>
<dbReference type="CDD" id="cd08421">
    <property type="entry name" value="PBP2_LTTR_like_1"/>
    <property type="match status" value="1"/>
</dbReference>
<dbReference type="Gene3D" id="3.40.190.290">
    <property type="match status" value="1"/>
</dbReference>
<dbReference type="RefSeq" id="WP_070126494.1">
    <property type="nucleotide sequence ID" value="NZ_MDHN01000037.1"/>
</dbReference>
<dbReference type="InterPro" id="IPR050950">
    <property type="entry name" value="HTH-type_LysR_regulators"/>
</dbReference>
<keyword evidence="4" id="KW-0804">Transcription</keyword>
<evidence type="ECO:0000256" key="2">
    <source>
        <dbReference type="ARBA" id="ARBA00023015"/>
    </source>
</evidence>
<dbReference type="InterPro" id="IPR005119">
    <property type="entry name" value="LysR_subst-bd"/>
</dbReference>
<keyword evidence="3" id="KW-0238">DNA-binding</keyword>
<dbReference type="Gene3D" id="1.10.10.10">
    <property type="entry name" value="Winged helix-like DNA-binding domain superfamily/Winged helix DNA-binding domain"/>
    <property type="match status" value="1"/>
</dbReference>
<dbReference type="OrthoDB" id="9785974at2"/>
<reference evidence="6 7" key="1">
    <citation type="submission" date="2016-08" db="EMBL/GenBank/DDBJ databases">
        <authorList>
            <person name="Seilhamer J.J."/>
        </authorList>
    </citation>
    <scope>NUCLEOTIDE SEQUENCE [LARGE SCALE GENOMIC DNA]</scope>
    <source>
        <strain evidence="6 7">KCTC 42603</strain>
    </source>
</reference>
<comment type="similarity">
    <text evidence="1">Belongs to the LysR transcriptional regulatory family.</text>
</comment>
<dbReference type="STRING" id="1656094.BFC18_16640"/>
<dbReference type="GO" id="GO:0003677">
    <property type="term" value="F:DNA binding"/>
    <property type="evidence" value="ECO:0007669"/>
    <property type="project" value="UniProtKB-KW"/>
</dbReference>
<keyword evidence="2" id="KW-0805">Transcription regulation</keyword>
<evidence type="ECO:0000256" key="3">
    <source>
        <dbReference type="ARBA" id="ARBA00023125"/>
    </source>
</evidence>
<evidence type="ECO:0000259" key="5">
    <source>
        <dbReference type="PROSITE" id="PS50931"/>
    </source>
</evidence>
<name>A0A1E7Z853_9ALTE</name>
<proteinExistence type="inferred from homology"/>
<dbReference type="PANTHER" id="PTHR30419:SF2">
    <property type="entry name" value="LYSR FAMILY TRANSCRIPTIONAL REGULATOR"/>
    <property type="match status" value="1"/>
</dbReference>
<evidence type="ECO:0000256" key="1">
    <source>
        <dbReference type="ARBA" id="ARBA00009437"/>
    </source>
</evidence>
<dbReference type="EMBL" id="MDHN01000037">
    <property type="protein sequence ID" value="OFC69696.1"/>
    <property type="molecule type" value="Genomic_DNA"/>
</dbReference>
<dbReference type="SUPFAM" id="SSF53850">
    <property type="entry name" value="Periplasmic binding protein-like II"/>
    <property type="match status" value="1"/>
</dbReference>
<dbReference type="AlphaFoldDB" id="A0A1E7Z853"/>
<feature type="domain" description="HTH lysR-type" evidence="5">
    <location>
        <begin position="3"/>
        <end position="60"/>
    </location>
</feature>
<protein>
    <submittedName>
        <fullName evidence="6">LysR family transcriptional regulator</fullName>
    </submittedName>
</protein>
<dbReference type="PANTHER" id="PTHR30419">
    <property type="entry name" value="HTH-TYPE TRANSCRIPTIONAL REGULATOR YBHD"/>
    <property type="match status" value="1"/>
</dbReference>
<keyword evidence="7" id="KW-1185">Reference proteome</keyword>
<organism evidence="6 7">
    <name type="scientific">Alteromonas confluentis</name>
    <dbReference type="NCBI Taxonomy" id="1656094"/>
    <lineage>
        <taxon>Bacteria</taxon>
        <taxon>Pseudomonadati</taxon>
        <taxon>Pseudomonadota</taxon>
        <taxon>Gammaproteobacteria</taxon>
        <taxon>Alteromonadales</taxon>
        <taxon>Alteromonadaceae</taxon>
        <taxon>Alteromonas/Salinimonas group</taxon>
        <taxon>Alteromonas</taxon>
    </lineage>
</organism>
<dbReference type="InterPro" id="IPR036388">
    <property type="entry name" value="WH-like_DNA-bd_sf"/>
</dbReference>
<sequence>MKFDLTDLRLLVAIADNGNLTKGAETVFLAPSSASHRIKLLERNLGAQLLIREARGVKLTKAGEIVLRHGKKALATLEQMQSEIFPYTESVQTHIKLWANTNAIHTYLPDDLAEFLEQYPNVKLILEEHSSEEIAAAVASGEIEIGIVAEQDLNIDVLLYPYKTDRLVMIVPKHHALSEFSRIRFEQAVDFPFVILNQGSAIHTFTMNKAALINKHLNIRAQVKSFDAVCRMVASNVGIALVPHDSVTGHADLGIHILEVDEVWSKRDLKLCVQKHTEPSRLSALLLTHLLK</sequence>
<dbReference type="InterPro" id="IPR036390">
    <property type="entry name" value="WH_DNA-bd_sf"/>
</dbReference>